<reference evidence="5 6" key="1">
    <citation type="submission" date="2022-10" db="EMBL/GenBank/DDBJ databases">
        <title>Paucibacter sp. hw1 Genome sequencing.</title>
        <authorList>
            <person name="Park S."/>
        </authorList>
    </citation>
    <scope>NUCLEOTIDE SEQUENCE [LARGE SCALE GENOMIC DNA]</scope>
    <source>
        <strain evidence="6">hw1</strain>
    </source>
</reference>
<dbReference type="Pfam" id="PF02518">
    <property type="entry name" value="HATPase_c"/>
    <property type="match status" value="1"/>
</dbReference>
<dbReference type="InterPro" id="IPR005467">
    <property type="entry name" value="His_kinase_dom"/>
</dbReference>
<dbReference type="InterPro" id="IPR029016">
    <property type="entry name" value="GAF-like_dom_sf"/>
</dbReference>
<dbReference type="Gene3D" id="3.30.565.10">
    <property type="entry name" value="Histidine kinase-like ATPase, C-terminal domain"/>
    <property type="match status" value="1"/>
</dbReference>
<dbReference type="PANTHER" id="PTHR43065:SF48">
    <property type="entry name" value="HISTIDINE KINASE"/>
    <property type="match status" value="1"/>
</dbReference>
<evidence type="ECO:0000313" key="5">
    <source>
        <dbReference type="EMBL" id="MDC8774459.1"/>
    </source>
</evidence>
<comment type="caution">
    <text evidence="5">The sequence shown here is derived from an EMBL/GenBank/DDBJ whole genome shotgun (WGS) entry which is preliminary data.</text>
</comment>
<dbReference type="Gene3D" id="1.10.287.130">
    <property type="match status" value="1"/>
</dbReference>
<feature type="domain" description="Histidine kinase" evidence="4">
    <location>
        <begin position="662"/>
        <end position="856"/>
    </location>
</feature>
<keyword evidence="5" id="KW-0547">Nucleotide-binding</keyword>
<dbReference type="EMBL" id="JAQQXT010000022">
    <property type="protein sequence ID" value="MDC8774459.1"/>
    <property type="molecule type" value="Genomic_DNA"/>
</dbReference>
<dbReference type="SUPFAM" id="SSF55874">
    <property type="entry name" value="ATPase domain of HSP90 chaperone/DNA topoisomerase II/histidine kinase"/>
    <property type="match status" value="1"/>
</dbReference>
<evidence type="ECO:0000256" key="3">
    <source>
        <dbReference type="ARBA" id="ARBA00022553"/>
    </source>
</evidence>
<dbReference type="PANTHER" id="PTHR43065">
    <property type="entry name" value="SENSOR HISTIDINE KINASE"/>
    <property type="match status" value="1"/>
</dbReference>
<dbReference type="InterPro" id="IPR003661">
    <property type="entry name" value="HisK_dim/P_dom"/>
</dbReference>
<dbReference type="SUPFAM" id="SSF55781">
    <property type="entry name" value="GAF domain-like"/>
    <property type="match status" value="1"/>
</dbReference>
<comment type="catalytic activity">
    <reaction evidence="1">
        <text>ATP + protein L-histidine = ADP + protein N-phospho-L-histidine.</text>
        <dbReference type="EC" id="2.7.13.3"/>
    </reaction>
</comment>
<evidence type="ECO:0000256" key="1">
    <source>
        <dbReference type="ARBA" id="ARBA00000085"/>
    </source>
</evidence>
<dbReference type="PROSITE" id="PS50109">
    <property type="entry name" value="HIS_KIN"/>
    <property type="match status" value="1"/>
</dbReference>
<keyword evidence="3" id="KW-0597">Phosphoprotein</keyword>
<dbReference type="SMART" id="SM00065">
    <property type="entry name" value="GAF"/>
    <property type="match status" value="1"/>
</dbReference>
<keyword evidence="6" id="KW-1185">Reference proteome</keyword>
<dbReference type="InterPro" id="IPR036890">
    <property type="entry name" value="HATPase_C_sf"/>
</dbReference>
<dbReference type="SUPFAM" id="SSF47384">
    <property type="entry name" value="Homodimeric domain of signal transducing histidine kinase"/>
    <property type="match status" value="1"/>
</dbReference>
<dbReference type="InterPro" id="IPR003018">
    <property type="entry name" value="GAF"/>
</dbReference>
<dbReference type="InterPro" id="IPR036097">
    <property type="entry name" value="HisK_dim/P_sf"/>
</dbReference>
<keyword evidence="5" id="KW-0067">ATP-binding</keyword>
<proteinExistence type="predicted"/>
<gene>
    <name evidence="5" type="ORF">PRZ03_23085</name>
</gene>
<evidence type="ECO:0000313" key="6">
    <source>
        <dbReference type="Proteomes" id="UP001221189"/>
    </source>
</evidence>
<evidence type="ECO:0000259" key="4">
    <source>
        <dbReference type="PROSITE" id="PS50109"/>
    </source>
</evidence>
<dbReference type="SMART" id="SM00387">
    <property type="entry name" value="HATPase_c"/>
    <property type="match status" value="1"/>
</dbReference>
<accession>A0ABT5KKI5</accession>
<dbReference type="CDD" id="cd00082">
    <property type="entry name" value="HisKA"/>
    <property type="match status" value="1"/>
</dbReference>
<dbReference type="InterPro" id="IPR011990">
    <property type="entry name" value="TPR-like_helical_dom_sf"/>
</dbReference>
<dbReference type="InterPro" id="IPR003594">
    <property type="entry name" value="HATPase_dom"/>
</dbReference>
<sequence>MSSHLPSLIERISWLKEQWHLYGEAPCSAEALIAPALRLYEDQVLMERPSEFGVLLTLFLCEVLQQVHRREEVATLVARALAWAELDISRREKVALLSWQCRMHSFFQRQEEALTSLAQLSELTRNENDPLLLAQHRRVLAMSLFAQREYRRSIELYRETIELYRRSGDVCGWIGLFTLIAQLHRRLGERDEMLAAYVDCVAGAVTQRRWVEASNASTGIAEEYAERGEHALAELALKDARDLAGRAGTLPVWMELELCATEAVLCALKEDKAGAVALMRKAIESGKALGWRDMSQRLRQIVPWLLDLGQVEEAVTALERAHGLELEAAHEVGRKHMATQLRLLEVDHAKAEQARSVAHSTELAARNQALERANATLEELGGVGRNIAGILNANAIFSALDTHVHALLDVTAFVIYQLEEDGRTLKMVFGVEGGQAVPPHITRLDSPISKAALCARERREVIADLSQGHEVMVPGTLANLSVMFSPLVVGERLLGVMTIQSSKAKAYAEREVAIFRTLCAYGAIALANAQAQAQLVQAEKMASLGQLVANVAHEINTPIGAVKSSGANIADGLKEALAELPKLGRLLSRDDEQHFIALVSKAYMPSGPFSSREERAARRDLSGQLQAAGLENSERKARLLMQLRAQDGWQEHLPLFRHPDYEIIQSSAERLAAIINNTGNINLAVERVSKMVLALKGFAKAEQADEWEHVDVRQALDTVLTVYQQHVKQGLELVLECEDLGPLHCVREDMSQLWTHLIHNALQAMEYKGRLSIGIHSRRHAGRREAVLSVGDSGHGIPDEIRPRIFDAFFTTRRAGEGSGLGLYLIKKMVDKHQGRIEVQTSEGVGTTIAVHLPLN</sequence>
<organism evidence="5 6">
    <name type="scientific">Roseateles albus</name>
    <dbReference type="NCBI Taxonomy" id="2987525"/>
    <lineage>
        <taxon>Bacteria</taxon>
        <taxon>Pseudomonadati</taxon>
        <taxon>Pseudomonadota</taxon>
        <taxon>Betaproteobacteria</taxon>
        <taxon>Burkholderiales</taxon>
        <taxon>Sphaerotilaceae</taxon>
        <taxon>Roseateles</taxon>
    </lineage>
</organism>
<evidence type="ECO:0000256" key="2">
    <source>
        <dbReference type="ARBA" id="ARBA00012438"/>
    </source>
</evidence>
<dbReference type="InterPro" id="IPR004358">
    <property type="entry name" value="Sig_transdc_His_kin-like_C"/>
</dbReference>
<dbReference type="GO" id="GO:0005524">
    <property type="term" value="F:ATP binding"/>
    <property type="evidence" value="ECO:0007669"/>
    <property type="project" value="UniProtKB-KW"/>
</dbReference>
<dbReference type="Gene3D" id="3.30.450.40">
    <property type="match status" value="1"/>
</dbReference>
<protein>
    <recommendedName>
        <fullName evidence="2">histidine kinase</fullName>
        <ecNumber evidence="2">2.7.13.3</ecNumber>
    </recommendedName>
</protein>
<dbReference type="EC" id="2.7.13.3" evidence="2"/>
<name>A0ABT5KKI5_9BURK</name>
<dbReference type="Pfam" id="PF13492">
    <property type="entry name" value="GAF_3"/>
    <property type="match status" value="1"/>
</dbReference>
<dbReference type="Gene3D" id="1.25.40.10">
    <property type="entry name" value="Tetratricopeptide repeat domain"/>
    <property type="match status" value="1"/>
</dbReference>
<dbReference type="RefSeq" id="WP_273602459.1">
    <property type="nucleotide sequence ID" value="NZ_JAQQXT010000022.1"/>
</dbReference>
<dbReference type="SUPFAM" id="SSF48452">
    <property type="entry name" value="TPR-like"/>
    <property type="match status" value="1"/>
</dbReference>
<dbReference type="PRINTS" id="PR00344">
    <property type="entry name" value="BCTRLSENSOR"/>
</dbReference>
<dbReference type="Proteomes" id="UP001221189">
    <property type="component" value="Unassembled WGS sequence"/>
</dbReference>